<dbReference type="PATRIC" id="fig|36849.3.peg.259"/>
<dbReference type="STRING" id="36849.OXPF_02350"/>
<dbReference type="EMBL" id="LKET01000014">
    <property type="protein sequence ID" value="KPU46125.1"/>
    <property type="molecule type" value="Genomic_DNA"/>
</dbReference>
<dbReference type="InterPro" id="IPR019271">
    <property type="entry name" value="DUF2284_metal-binding"/>
</dbReference>
<comment type="caution">
    <text evidence="1">The sequence shown here is derived from an EMBL/GenBank/DDBJ whole genome shotgun (WGS) entry which is preliminary data.</text>
</comment>
<sequence>MMKIEEIIFRERENFNIHEYAFLKPADVIFSDEVRMFCEKNGCGMHGTSWACPPATGSVAECRKLCNKYKNAFIFSSVTKLESSYDIKGWRTARITHEAITDKVVKIFRREFKNPLILSTEGCTVCKKCSYPDNPCRFPDRMYPATEGFGILVMQQASLCNMKYNNGPETVTYFSMVFF</sequence>
<reference evidence="1 2" key="1">
    <citation type="submission" date="2015-09" db="EMBL/GenBank/DDBJ databases">
        <title>Genome sequence of Oxobacter pfennigii DSM 3222.</title>
        <authorList>
            <person name="Poehlein A."/>
            <person name="Bengelsdorf F.R."/>
            <person name="Schiel-Bengelsdorf B."/>
            <person name="Duerre P."/>
            <person name="Daniel R."/>
        </authorList>
    </citation>
    <scope>NUCLEOTIDE SEQUENCE [LARGE SCALE GENOMIC DNA]</scope>
    <source>
        <strain evidence="1 2">DSM 3222</strain>
    </source>
</reference>
<evidence type="ECO:0000313" key="2">
    <source>
        <dbReference type="Proteomes" id="UP000050326"/>
    </source>
</evidence>
<name>A0A0P8WEG7_9CLOT</name>
<organism evidence="1 2">
    <name type="scientific">Oxobacter pfennigii</name>
    <dbReference type="NCBI Taxonomy" id="36849"/>
    <lineage>
        <taxon>Bacteria</taxon>
        <taxon>Bacillati</taxon>
        <taxon>Bacillota</taxon>
        <taxon>Clostridia</taxon>
        <taxon>Eubacteriales</taxon>
        <taxon>Clostridiaceae</taxon>
        <taxon>Oxobacter</taxon>
    </lineage>
</organism>
<keyword evidence="2" id="KW-1185">Reference proteome</keyword>
<proteinExistence type="predicted"/>
<accession>A0A0P8WEG7</accession>
<protein>
    <recommendedName>
        <fullName evidence="3">Metal-binding protein</fullName>
    </recommendedName>
</protein>
<dbReference type="Proteomes" id="UP000050326">
    <property type="component" value="Unassembled WGS sequence"/>
</dbReference>
<gene>
    <name evidence="1" type="ORF">OXPF_02350</name>
</gene>
<evidence type="ECO:0008006" key="3">
    <source>
        <dbReference type="Google" id="ProtNLM"/>
    </source>
</evidence>
<evidence type="ECO:0000313" key="1">
    <source>
        <dbReference type="EMBL" id="KPU46125.1"/>
    </source>
</evidence>
<dbReference type="RefSeq" id="WP_242854288.1">
    <property type="nucleotide sequence ID" value="NZ_LKET01000014.1"/>
</dbReference>
<dbReference type="AlphaFoldDB" id="A0A0P8WEG7"/>
<dbReference type="Pfam" id="PF10050">
    <property type="entry name" value="DUF2284"/>
    <property type="match status" value="1"/>
</dbReference>